<evidence type="ECO:0000313" key="3">
    <source>
        <dbReference type="Proteomes" id="UP000654918"/>
    </source>
</evidence>
<evidence type="ECO:0000313" key="2">
    <source>
        <dbReference type="EMBL" id="KAF6828822.1"/>
    </source>
</evidence>
<keyword evidence="3" id="KW-1185">Reference proteome</keyword>
<dbReference type="PANTHER" id="PTHR35179:SF2">
    <property type="entry name" value="START DOMAIN-CONTAINING PROTEIN"/>
    <property type="match status" value="1"/>
</dbReference>
<accession>A0A8H6KBX4</accession>
<evidence type="ECO:0000256" key="1">
    <source>
        <dbReference type="SAM" id="MobiDB-lite"/>
    </source>
</evidence>
<sequence>MYRQSNYNRGGWRGGLRGFRTRQPEPEGSPAPPLGARIETITTGELSKSADGLASCARVTNCSLVASYNWLDRAKPSILIPGAPARWTPLADAVQLREDSGTYYRDKNAARYPAHPLEPAVQAILAMHPEPLKEHVDIVACGSTMGNLLRFVRGEDRPFRMLVEVVGDTVHLIRRENSPRETIPGVKGYGHTFPEANTTWDTSVRGSASHQRILRYDFGGLCCVVRHEGDGFLRDKMGTLPSDSKRRADVQDESIEALTARLDDNQMSQKAPVRHSQLHIQSGGFEVPQSAVFDLKTRSCVRKGQDFLGQELPRMWVAQIPNFILAYHSRGIFNDVEVMDVSQKVKDWEKTMNRELSLLAALLHRIIDLVRDSNNGRLELNRQALAELEVRAQTPDLSPAFSAEVMAKWESWLASAASEDEDDTGNEKGGSVLSWSDGEGDEDYTACSKECSYCGRCTY</sequence>
<proteinExistence type="predicted"/>
<reference evidence="2" key="1">
    <citation type="journal article" date="2020" name="Phytopathology">
        <title>Genome Sequence Resources of Colletotrichum truncatum, C. plurivorum, C. musicola, and C. sojae: Four Species Pathogenic to Soybean (Glycine max).</title>
        <authorList>
            <person name="Rogerio F."/>
            <person name="Boufleur T.R."/>
            <person name="Ciampi-Guillardi M."/>
            <person name="Sukno S.A."/>
            <person name="Thon M.R."/>
            <person name="Massola Junior N.S."/>
            <person name="Baroncelli R."/>
        </authorList>
    </citation>
    <scope>NUCLEOTIDE SEQUENCE</scope>
    <source>
        <strain evidence="2">LFN00145</strain>
    </source>
</reference>
<dbReference type="AlphaFoldDB" id="A0A8H6KBX4"/>
<feature type="region of interest" description="Disordered" evidence="1">
    <location>
        <begin position="417"/>
        <end position="445"/>
    </location>
</feature>
<protein>
    <submittedName>
        <fullName evidence="2">Geranylgeranyl pyrophosphate synthetase</fullName>
    </submittedName>
</protein>
<organism evidence="2 3">
    <name type="scientific">Colletotrichum plurivorum</name>
    <dbReference type="NCBI Taxonomy" id="2175906"/>
    <lineage>
        <taxon>Eukaryota</taxon>
        <taxon>Fungi</taxon>
        <taxon>Dikarya</taxon>
        <taxon>Ascomycota</taxon>
        <taxon>Pezizomycotina</taxon>
        <taxon>Sordariomycetes</taxon>
        <taxon>Hypocreomycetidae</taxon>
        <taxon>Glomerellales</taxon>
        <taxon>Glomerellaceae</taxon>
        <taxon>Colletotrichum</taxon>
        <taxon>Colletotrichum orchidearum species complex</taxon>
    </lineage>
</organism>
<dbReference type="PANTHER" id="PTHR35179">
    <property type="entry name" value="PROTEIN CBG02620"/>
    <property type="match status" value="1"/>
</dbReference>
<comment type="caution">
    <text evidence="2">The sequence shown here is derived from an EMBL/GenBank/DDBJ whole genome shotgun (WGS) entry which is preliminary data.</text>
</comment>
<feature type="region of interest" description="Disordered" evidence="1">
    <location>
        <begin position="1"/>
        <end position="36"/>
    </location>
</feature>
<dbReference type="Proteomes" id="UP000654918">
    <property type="component" value="Unassembled WGS sequence"/>
</dbReference>
<dbReference type="EMBL" id="WIGO01000116">
    <property type="protein sequence ID" value="KAF6828822.1"/>
    <property type="molecule type" value="Genomic_DNA"/>
</dbReference>
<gene>
    <name evidence="2" type="ORF">CPLU01_08260</name>
</gene>
<name>A0A8H6KBX4_9PEZI</name>